<proteinExistence type="predicted"/>
<protein>
    <submittedName>
        <fullName evidence="1">Uncharacterized protein</fullName>
    </submittedName>
</protein>
<keyword evidence="2" id="KW-1185">Reference proteome</keyword>
<accession>A0A6A6GW24</accession>
<dbReference type="AlphaFoldDB" id="A0A6A6GW24"/>
<gene>
    <name evidence="1" type="ORF">EV356DRAFT_509518</name>
</gene>
<evidence type="ECO:0000313" key="2">
    <source>
        <dbReference type="Proteomes" id="UP000800092"/>
    </source>
</evidence>
<name>A0A6A6GW24_VIRVR</name>
<evidence type="ECO:0000313" key="1">
    <source>
        <dbReference type="EMBL" id="KAF2230002.1"/>
    </source>
</evidence>
<sequence>MCLIHESFGSPYIQPIKILLDSGFDVSLLNSRSIMSWHIHKFDFVRGDIFPSDPFYLEVIRNCVTNDPGFGETTSPMEAVLLGSDNDLDR</sequence>
<reference evidence="1" key="1">
    <citation type="journal article" date="2020" name="Stud. Mycol.">
        <title>101 Dothideomycetes genomes: a test case for predicting lifestyles and emergence of pathogens.</title>
        <authorList>
            <person name="Haridas S."/>
            <person name="Albert R."/>
            <person name="Binder M."/>
            <person name="Bloem J."/>
            <person name="Labutti K."/>
            <person name="Salamov A."/>
            <person name="Andreopoulos B."/>
            <person name="Baker S."/>
            <person name="Barry K."/>
            <person name="Bills G."/>
            <person name="Bluhm B."/>
            <person name="Cannon C."/>
            <person name="Castanera R."/>
            <person name="Culley D."/>
            <person name="Daum C."/>
            <person name="Ezra D."/>
            <person name="Gonzalez J."/>
            <person name="Henrissat B."/>
            <person name="Kuo A."/>
            <person name="Liang C."/>
            <person name="Lipzen A."/>
            <person name="Lutzoni F."/>
            <person name="Magnuson J."/>
            <person name="Mondo S."/>
            <person name="Nolan M."/>
            <person name="Ohm R."/>
            <person name="Pangilinan J."/>
            <person name="Park H.-J."/>
            <person name="Ramirez L."/>
            <person name="Alfaro M."/>
            <person name="Sun H."/>
            <person name="Tritt A."/>
            <person name="Yoshinaga Y."/>
            <person name="Zwiers L.-H."/>
            <person name="Turgeon B."/>
            <person name="Goodwin S."/>
            <person name="Spatafora J."/>
            <person name="Crous P."/>
            <person name="Grigoriev I."/>
        </authorList>
    </citation>
    <scope>NUCLEOTIDE SEQUENCE</scope>
    <source>
        <strain evidence="1">Tuck. ex Michener</strain>
    </source>
</reference>
<dbReference type="EMBL" id="ML991849">
    <property type="protein sequence ID" value="KAF2230002.1"/>
    <property type="molecule type" value="Genomic_DNA"/>
</dbReference>
<organism evidence="1 2">
    <name type="scientific">Viridothelium virens</name>
    <name type="common">Speckled blister lichen</name>
    <name type="synonym">Trypethelium virens</name>
    <dbReference type="NCBI Taxonomy" id="1048519"/>
    <lineage>
        <taxon>Eukaryota</taxon>
        <taxon>Fungi</taxon>
        <taxon>Dikarya</taxon>
        <taxon>Ascomycota</taxon>
        <taxon>Pezizomycotina</taxon>
        <taxon>Dothideomycetes</taxon>
        <taxon>Dothideomycetes incertae sedis</taxon>
        <taxon>Trypetheliales</taxon>
        <taxon>Trypetheliaceae</taxon>
        <taxon>Viridothelium</taxon>
    </lineage>
</organism>
<dbReference type="Proteomes" id="UP000800092">
    <property type="component" value="Unassembled WGS sequence"/>
</dbReference>